<protein>
    <submittedName>
        <fullName evidence="1">Uncharacterized protein</fullName>
    </submittedName>
</protein>
<proteinExistence type="predicted"/>
<reference evidence="1" key="1">
    <citation type="journal article" date="2020" name="Nature">
        <title>Giant virus diversity and host interactions through global metagenomics.</title>
        <authorList>
            <person name="Schulz F."/>
            <person name="Roux S."/>
            <person name="Paez-Espino D."/>
            <person name="Jungbluth S."/>
            <person name="Walsh D.A."/>
            <person name="Denef V.J."/>
            <person name="McMahon K.D."/>
            <person name="Konstantinidis K.T."/>
            <person name="Eloe-Fadrosh E.A."/>
            <person name="Kyrpides N.C."/>
            <person name="Woyke T."/>
        </authorList>
    </citation>
    <scope>NUCLEOTIDE SEQUENCE</scope>
    <source>
        <strain evidence="1">GVMAG-M-3300023174-124</strain>
    </source>
</reference>
<dbReference type="AlphaFoldDB" id="A0A6C0D5D8"/>
<evidence type="ECO:0000313" key="1">
    <source>
        <dbReference type="EMBL" id="QHT12038.1"/>
    </source>
</evidence>
<sequence length="214" mass="25557">MTTIHVFIPRILCNISESHINQSFYEMNIGVVTYIDLHTRVNEMNYRYSFAFMTIQLFESEMARNILHKLNQYGRAHIPYDERNYWEIKYFIPREKRGYVVDASQQQQQQPITEQALIKEEEYEQGAKIDIAEAADENEPEWLNDNCDDWKVDIIDSSPDESTMASFFEDNDVSQLCIELLKTPEEREREKEFDDLQREINKTVFTNRVLSFVW</sequence>
<dbReference type="EMBL" id="MN739540">
    <property type="protein sequence ID" value="QHT12038.1"/>
    <property type="molecule type" value="Genomic_DNA"/>
</dbReference>
<name>A0A6C0D5D8_9ZZZZ</name>
<accession>A0A6C0D5D8</accession>
<organism evidence="1">
    <name type="scientific">viral metagenome</name>
    <dbReference type="NCBI Taxonomy" id="1070528"/>
    <lineage>
        <taxon>unclassified sequences</taxon>
        <taxon>metagenomes</taxon>
        <taxon>organismal metagenomes</taxon>
    </lineage>
</organism>